<comment type="caution">
    <text evidence="2">The sequence shown here is derived from an EMBL/GenBank/DDBJ whole genome shotgun (WGS) entry which is preliminary data.</text>
</comment>
<accession>A0ABT9Q9I1</accession>
<evidence type="ECO:0000313" key="2">
    <source>
        <dbReference type="EMBL" id="MDP9843322.1"/>
    </source>
</evidence>
<proteinExistence type="predicted"/>
<evidence type="ECO:0000313" key="3">
    <source>
        <dbReference type="Proteomes" id="UP001225356"/>
    </source>
</evidence>
<gene>
    <name evidence="2" type="ORF">J2853_002533</name>
</gene>
<protein>
    <submittedName>
        <fullName evidence="2">Uncharacterized protein</fullName>
    </submittedName>
</protein>
<name>A0ABT9Q9I1_9ACTN</name>
<sequence>MTEPKKPNPGRLPPAEQRAAAEKAFEEAARAYYEAITEPTRVFHEALVAASGPPEGVPGSDQKSLVTRRQMVKITQGADPAGEGLTLHAVCKLIDETLAKQAQ</sequence>
<dbReference type="Proteomes" id="UP001225356">
    <property type="component" value="Unassembled WGS sequence"/>
</dbReference>
<organism evidence="2 3">
    <name type="scientific">Streptosporangium lutulentum</name>
    <dbReference type="NCBI Taxonomy" id="1461250"/>
    <lineage>
        <taxon>Bacteria</taxon>
        <taxon>Bacillati</taxon>
        <taxon>Actinomycetota</taxon>
        <taxon>Actinomycetes</taxon>
        <taxon>Streptosporangiales</taxon>
        <taxon>Streptosporangiaceae</taxon>
        <taxon>Streptosporangium</taxon>
    </lineage>
</organism>
<dbReference type="RefSeq" id="WP_307557464.1">
    <property type="nucleotide sequence ID" value="NZ_JAUSQU010000001.1"/>
</dbReference>
<keyword evidence="3" id="KW-1185">Reference proteome</keyword>
<feature type="region of interest" description="Disordered" evidence="1">
    <location>
        <begin position="1"/>
        <end position="23"/>
    </location>
</feature>
<reference evidence="2 3" key="1">
    <citation type="submission" date="2023-07" db="EMBL/GenBank/DDBJ databases">
        <title>Sequencing the genomes of 1000 actinobacteria strains.</title>
        <authorList>
            <person name="Klenk H.-P."/>
        </authorList>
    </citation>
    <scope>NUCLEOTIDE SEQUENCE [LARGE SCALE GENOMIC DNA]</scope>
    <source>
        <strain evidence="2 3">DSM 46740</strain>
    </source>
</reference>
<evidence type="ECO:0000256" key="1">
    <source>
        <dbReference type="SAM" id="MobiDB-lite"/>
    </source>
</evidence>
<dbReference type="EMBL" id="JAUSQU010000001">
    <property type="protein sequence ID" value="MDP9843322.1"/>
    <property type="molecule type" value="Genomic_DNA"/>
</dbReference>